<keyword evidence="5 8" id="KW-0378">Hydrolase</keyword>
<dbReference type="EMBL" id="CM001441">
    <property type="protein sequence ID" value="EHQ87249.1"/>
    <property type="molecule type" value="Genomic_DNA"/>
</dbReference>
<dbReference type="OrthoDB" id="9802676at2"/>
<dbReference type="FunFam" id="3.40.140.10:FF:000005">
    <property type="entry name" value="tRNA-specific adenosine deaminase"/>
    <property type="match status" value="1"/>
</dbReference>
<dbReference type="Gene3D" id="3.40.140.10">
    <property type="entry name" value="Cytidine Deaminase, domain 2"/>
    <property type="match status" value="1"/>
</dbReference>
<comment type="similarity">
    <text evidence="1">Belongs to the cytidine and deoxycytidylate deaminase family. ADAT2 subfamily.</text>
</comment>
<dbReference type="InterPro" id="IPR016192">
    <property type="entry name" value="APOBEC/CMP_deaminase_Zn-bd"/>
</dbReference>
<comment type="function">
    <text evidence="8">Catalyzes the deamination of adenosine to inosine at the wobble position 34 of tRNA(Arg2).</text>
</comment>
<evidence type="ECO:0000313" key="10">
    <source>
        <dbReference type="EMBL" id="EHQ87249.1"/>
    </source>
</evidence>
<evidence type="ECO:0000256" key="6">
    <source>
        <dbReference type="ARBA" id="ARBA00022833"/>
    </source>
</evidence>
<dbReference type="InterPro" id="IPR028883">
    <property type="entry name" value="tRNA_aden_deaminase"/>
</dbReference>
<name>H5Y129_9FIRM</name>
<keyword evidence="4 8" id="KW-0479">Metal-binding</keyword>
<proteinExistence type="inferred from homology"/>
<dbReference type="Pfam" id="PF14437">
    <property type="entry name" value="MafB19-deam"/>
    <property type="match status" value="1"/>
</dbReference>
<comment type="cofactor">
    <cofactor evidence="8">
        <name>Zn(2+)</name>
        <dbReference type="ChEBI" id="CHEBI:29105"/>
    </cofactor>
    <text evidence="8">Binds 1 zinc ion per subunit.</text>
</comment>
<dbReference type="PROSITE" id="PS00903">
    <property type="entry name" value="CYT_DCMP_DEAMINASES_1"/>
    <property type="match status" value="1"/>
</dbReference>
<evidence type="ECO:0000256" key="7">
    <source>
        <dbReference type="ARBA" id="ARBA00048045"/>
    </source>
</evidence>
<dbReference type="AlphaFoldDB" id="H5Y129"/>
<dbReference type="PROSITE" id="PS51747">
    <property type="entry name" value="CYT_DCMP_DEAMINASES_2"/>
    <property type="match status" value="1"/>
</dbReference>
<dbReference type="HAMAP" id="MF_00972">
    <property type="entry name" value="tRNA_aden_deaminase"/>
    <property type="match status" value="1"/>
</dbReference>
<feature type="domain" description="CMP/dCMP-type deaminase" evidence="9">
    <location>
        <begin position="1"/>
        <end position="112"/>
    </location>
</feature>
<evidence type="ECO:0000256" key="2">
    <source>
        <dbReference type="ARBA" id="ARBA00011738"/>
    </source>
</evidence>
<accession>H5Y129</accession>
<dbReference type="eggNOG" id="COG0590">
    <property type="taxonomic scope" value="Bacteria"/>
</dbReference>
<evidence type="ECO:0000256" key="5">
    <source>
        <dbReference type="ARBA" id="ARBA00022801"/>
    </source>
</evidence>
<keyword evidence="11" id="KW-1185">Reference proteome</keyword>
<dbReference type="PANTHER" id="PTHR11079:SF202">
    <property type="entry name" value="TRNA-SPECIFIC ADENOSINE DEAMINASE"/>
    <property type="match status" value="1"/>
</dbReference>
<feature type="binding site" evidence="8">
    <location>
        <position position="85"/>
    </location>
    <ligand>
        <name>Zn(2+)</name>
        <dbReference type="ChEBI" id="CHEBI:29105"/>
        <note>catalytic</note>
    </ligand>
</feature>
<organism evidence="10 11">
    <name type="scientific">Desulfosporosinus youngiae DSM 17734</name>
    <dbReference type="NCBI Taxonomy" id="768710"/>
    <lineage>
        <taxon>Bacteria</taxon>
        <taxon>Bacillati</taxon>
        <taxon>Bacillota</taxon>
        <taxon>Clostridia</taxon>
        <taxon>Eubacteriales</taxon>
        <taxon>Desulfitobacteriaceae</taxon>
        <taxon>Desulfosporosinus</taxon>
    </lineage>
</organism>
<dbReference type="InterPro" id="IPR002125">
    <property type="entry name" value="CMP_dCMP_dom"/>
</dbReference>
<comment type="catalytic activity">
    <reaction evidence="7 8">
        <text>adenosine(34) in tRNA + H2O + H(+) = inosine(34) in tRNA + NH4(+)</text>
        <dbReference type="Rhea" id="RHEA:43168"/>
        <dbReference type="Rhea" id="RHEA-COMP:10373"/>
        <dbReference type="Rhea" id="RHEA-COMP:10374"/>
        <dbReference type="ChEBI" id="CHEBI:15377"/>
        <dbReference type="ChEBI" id="CHEBI:15378"/>
        <dbReference type="ChEBI" id="CHEBI:28938"/>
        <dbReference type="ChEBI" id="CHEBI:74411"/>
        <dbReference type="ChEBI" id="CHEBI:82852"/>
        <dbReference type="EC" id="3.5.4.33"/>
    </reaction>
</comment>
<dbReference type="STRING" id="768710.DesyoDRAFT_0014"/>
<protein>
    <recommendedName>
        <fullName evidence="8">tRNA-specific adenosine deaminase</fullName>
        <ecNumber evidence="8">3.5.4.33</ecNumber>
    </recommendedName>
</protein>
<dbReference type="SUPFAM" id="SSF53927">
    <property type="entry name" value="Cytidine deaminase-like"/>
    <property type="match status" value="1"/>
</dbReference>
<dbReference type="GO" id="GO:0002100">
    <property type="term" value="P:tRNA wobble adenosine to inosine editing"/>
    <property type="evidence" value="ECO:0007669"/>
    <property type="project" value="UniProtKB-UniRule"/>
</dbReference>
<evidence type="ECO:0000256" key="4">
    <source>
        <dbReference type="ARBA" id="ARBA00022723"/>
    </source>
</evidence>
<dbReference type="NCBIfam" id="NF008113">
    <property type="entry name" value="PRK10860.1"/>
    <property type="match status" value="1"/>
</dbReference>
<evidence type="ECO:0000256" key="1">
    <source>
        <dbReference type="ARBA" id="ARBA00010669"/>
    </source>
</evidence>
<dbReference type="GO" id="GO:0008270">
    <property type="term" value="F:zinc ion binding"/>
    <property type="evidence" value="ECO:0007669"/>
    <property type="project" value="UniProtKB-UniRule"/>
</dbReference>
<dbReference type="InterPro" id="IPR058535">
    <property type="entry name" value="MafB19-deam"/>
</dbReference>
<feature type="binding site" evidence="8">
    <location>
        <position position="82"/>
    </location>
    <ligand>
        <name>Zn(2+)</name>
        <dbReference type="ChEBI" id="CHEBI:29105"/>
        <note>catalytic</note>
    </ligand>
</feature>
<keyword evidence="3 8" id="KW-0819">tRNA processing</keyword>
<dbReference type="Proteomes" id="UP000005104">
    <property type="component" value="Chromosome"/>
</dbReference>
<reference evidence="10 11" key="1">
    <citation type="submission" date="2011-11" db="EMBL/GenBank/DDBJ databases">
        <title>The Noncontiguous Finished genome of Desulfosporosinus youngiae DSM 17734.</title>
        <authorList>
            <consortium name="US DOE Joint Genome Institute (JGI-PGF)"/>
            <person name="Lucas S."/>
            <person name="Han J."/>
            <person name="Lapidus A."/>
            <person name="Cheng J.-F."/>
            <person name="Goodwin L."/>
            <person name="Pitluck S."/>
            <person name="Peters L."/>
            <person name="Ovchinnikova G."/>
            <person name="Lu M."/>
            <person name="Land M.L."/>
            <person name="Hauser L."/>
            <person name="Pester M."/>
            <person name="Spring S."/>
            <person name="Ollivier B."/>
            <person name="Rattei T."/>
            <person name="Klenk H.-P."/>
            <person name="Wagner M."/>
            <person name="Loy A."/>
            <person name="Woyke T.J."/>
        </authorList>
    </citation>
    <scope>NUCLEOTIDE SEQUENCE [LARGE SCALE GENOMIC DNA]</scope>
    <source>
        <strain evidence="10 11">DSM 17734</strain>
    </source>
</reference>
<dbReference type="GO" id="GO:0052717">
    <property type="term" value="F:tRNA-specific adenosine-34 deaminase activity"/>
    <property type="evidence" value="ECO:0007669"/>
    <property type="project" value="UniProtKB-UniRule"/>
</dbReference>
<dbReference type="InterPro" id="IPR016193">
    <property type="entry name" value="Cytidine_deaminase-like"/>
</dbReference>
<feature type="active site" description="Proton donor" evidence="8">
    <location>
        <position position="54"/>
    </location>
</feature>
<feature type="binding site" evidence="8">
    <location>
        <position position="52"/>
    </location>
    <ligand>
        <name>Zn(2+)</name>
        <dbReference type="ChEBI" id="CHEBI:29105"/>
        <note>catalytic</note>
    </ligand>
</feature>
<gene>
    <name evidence="8" type="primary">tadA</name>
    <name evidence="10" type="ORF">DesyoDRAFT_0014</name>
</gene>
<dbReference type="EC" id="3.5.4.33" evidence="8"/>
<evidence type="ECO:0000313" key="11">
    <source>
        <dbReference type="Proteomes" id="UP000005104"/>
    </source>
</evidence>
<evidence type="ECO:0000259" key="9">
    <source>
        <dbReference type="PROSITE" id="PS51747"/>
    </source>
</evidence>
<dbReference type="RefSeq" id="WP_007777845.1">
    <property type="nucleotide sequence ID" value="NZ_CM001441.1"/>
</dbReference>
<sequence length="150" mass="16757">MLHQDWMRMALRQAQMAFEQGEVPIGAVIVYDGRIIAEAHNEKEQRNDPTAHAEILVIQKAAEVLDSWRLTDAALYVTLEPCPMCAGAIIQSRLKQLVYGAADLKGGATGSVMNVLDYTLWNHRVDIVAGILEEECSSILKRFFRGLRGF</sequence>
<dbReference type="HOGENOM" id="CLU_025810_3_2_9"/>
<evidence type="ECO:0000256" key="3">
    <source>
        <dbReference type="ARBA" id="ARBA00022694"/>
    </source>
</evidence>
<dbReference type="PANTHER" id="PTHR11079">
    <property type="entry name" value="CYTOSINE DEAMINASE FAMILY MEMBER"/>
    <property type="match status" value="1"/>
</dbReference>
<evidence type="ECO:0000256" key="8">
    <source>
        <dbReference type="HAMAP-Rule" id="MF_00972"/>
    </source>
</evidence>
<comment type="subunit">
    <text evidence="2 8">Homodimer.</text>
</comment>
<keyword evidence="6 8" id="KW-0862">Zinc</keyword>
<dbReference type="CDD" id="cd01285">
    <property type="entry name" value="nucleoside_deaminase"/>
    <property type="match status" value="1"/>
</dbReference>